<evidence type="ECO:0000256" key="1">
    <source>
        <dbReference type="ARBA" id="ARBA00023125"/>
    </source>
</evidence>
<gene>
    <name evidence="3" type="ORF">GCM10011608_08690</name>
</gene>
<accession>A0A917TL48</accession>
<dbReference type="InterPro" id="IPR050807">
    <property type="entry name" value="TransReg_Diox_bact_type"/>
</dbReference>
<dbReference type="RefSeq" id="WP_189040931.1">
    <property type="nucleotide sequence ID" value="NZ_BMNB01000003.1"/>
</dbReference>
<evidence type="ECO:0000313" key="3">
    <source>
        <dbReference type="EMBL" id="GGM26220.1"/>
    </source>
</evidence>
<dbReference type="Proteomes" id="UP000608890">
    <property type="component" value="Unassembled WGS sequence"/>
</dbReference>
<dbReference type="PANTHER" id="PTHR46797">
    <property type="entry name" value="HTH-TYPE TRANSCRIPTIONAL REGULATOR"/>
    <property type="match status" value="1"/>
</dbReference>
<feature type="domain" description="HTH cro/C1-type" evidence="2">
    <location>
        <begin position="12"/>
        <end position="66"/>
    </location>
</feature>
<dbReference type="SUPFAM" id="SSF47413">
    <property type="entry name" value="lambda repressor-like DNA-binding domains"/>
    <property type="match status" value="1"/>
</dbReference>
<protein>
    <recommendedName>
        <fullName evidence="2">HTH cro/C1-type domain-containing protein</fullName>
    </recommendedName>
</protein>
<comment type="caution">
    <text evidence="3">The sequence shown here is derived from an EMBL/GenBank/DDBJ whole genome shotgun (WGS) entry which is preliminary data.</text>
</comment>
<keyword evidence="4" id="KW-1185">Reference proteome</keyword>
<dbReference type="Pfam" id="PF01381">
    <property type="entry name" value="HTH_3"/>
    <property type="match status" value="1"/>
</dbReference>
<dbReference type="GO" id="GO:0003677">
    <property type="term" value="F:DNA binding"/>
    <property type="evidence" value="ECO:0007669"/>
    <property type="project" value="UniProtKB-KW"/>
</dbReference>
<sequence length="221" mass="23763">MSLLRRVIGAVLRRERQRQGLTLRELAQAAGVSVPYLSEVERGRKEASSEVLAAICRALGLYLSDLLEEVRDELRRVERRLPAAPQAGYLPAGRRVAPVGFGTEGSAHPVARLDGSGFGAPSLTSRWFGGPALGGGRRLTGGLAAVGHDGGSLIGGLRVFVFAAPVAPIGTIARGWSPRRHPVAGRSRPRCRRRPCHPFCRGRICRRQNRWKQAALAAQAG</sequence>
<dbReference type="EMBL" id="BMNB01000003">
    <property type="protein sequence ID" value="GGM26220.1"/>
    <property type="molecule type" value="Genomic_DNA"/>
</dbReference>
<dbReference type="PANTHER" id="PTHR46797:SF1">
    <property type="entry name" value="METHYLPHOSPHONATE SYNTHASE"/>
    <property type="match status" value="1"/>
</dbReference>
<reference evidence="3" key="2">
    <citation type="submission" date="2020-09" db="EMBL/GenBank/DDBJ databases">
        <authorList>
            <person name="Sun Q."/>
            <person name="Zhou Y."/>
        </authorList>
    </citation>
    <scope>NUCLEOTIDE SEQUENCE</scope>
    <source>
        <strain evidence="3">CGMCC 4.7312</strain>
    </source>
</reference>
<keyword evidence="1" id="KW-0238">DNA-binding</keyword>
<reference evidence="3" key="1">
    <citation type="journal article" date="2014" name="Int. J. Syst. Evol. Microbiol.">
        <title>Complete genome sequence of Corynebacterium casei LMG S-19264T (=DSM 44701T), isolated from a smear-ripened cheese.</title>
        <authorList>
            <consortium name="US DOE Joint Genome Institute (JGI-PGF)"/>
            <person name="Walter F."/>
            <person name="Albersmeier A."/>
            <person name="Kalinowski J."/>
            <person name="Ruckert C."/>
        </authorList>
    </citation>
    <scope>NUCLEOTIDE SEQUENCE</scope>
    <source>
        <strain evidence="3">CGMCC 4.7312</strain>
    </source>
</reference>
<dbReference type="GO" id="GO:0003700">
    <property type="term" value="F:DNA-binding transcription factor activity"/>
    <property type="evidence" value="ECO:0007669"/>
    <property type="project" value="TreeGrafter"/>
</dbReference>
<dbReference type="AlphaFoldDB" id="A0A917TL48"/>
<organism evidence="3 4">
    <name type="scientific">Micromonospora sonchi</name>
    <dbReference type="NCBI Taxonomy" id="1763543"/>
    <lineage>
        <taxon>Bacteria</taxon>
        <taxon>Bacillati</taxon>
        <taxon>Actinomycetota</taxon>
        <taxon>Actinomycetes</taxon>
        <taxon>Micromonosporales</taxon>
        <taxon>Micromonosporaceae</taxon>
        <taxon>Micromonospora</taxon>
    </lineage>
</organism>
<dbReference type="InterPro" id="IPR010982">
    <property type="entry name" value="Lambda_DNA-bd_dom_sf"/>
</dbReference>
<evidence type="ECO:0000259" key="2">
    <source>
        <dbReference type="PROSITE" id="PS50943"/>
    </source>
</evidence>
<dbReference type="CDD" id="cd00093">
    <property type="entry name" value="HTH_XRE"/>
    <property type="match status" value="1"/>
</dbReference>
<proteinExistence type="predicted"/>
<dbReference type="Gene3D" id="1.10.260.40">
    <property type="entry name" value="lambda repressor-like DNA-binding domains"/>
    <property type="match status" value="1"/>
</dbReference>
<dbReference type="SMART" id="SM00530">
    <property type="entry name" value="HTH_XRE"/>
    <property type="match status" value="1"/>
</dbReference>
<dbReference type="InterPro" id="IPR001387">
    <property type="entry name" value="Cro/C1-type_HTH"/>
</dbReference>
<name>A0A917TL48_9ACTN</name>
<dbReference type="GO" id="GO:0005829">
    <property type="term" value="C:cytosol"/>
    <property type="evidence" value="ECO:0007669"/>
    <property type="project" value="TreeGrafter"/>
</dbReference>
<dbReference type="PROSITE" id="PS50943">
    <property type="entry name" value="HTH_CROC1"/>
    <property type="match status" value="1"/>
</dbReference>
<evidence type="ECO:0000313" key="4">
    <source>
        <dbReference type="Proteomes" id="UP000608890"/>
    </source>
</evidence>